<protein>
    <submittedName>
        <fullName evidence="3">Chromosome replication initiation membrane attachment protein</fullName>
    </submittedName>
</protein>
<proteinExistence type="predicted"/>
<dbReference type="RefSeq" id="WP_235804342.1">
    <property type="nucleotide sequence ID" value="NZ_AZFT01000053.1"/>
</dbReference>
<evidence type="ECO:0000256" key="1">
    <source>
        <dbReference type="SAM" id="MobiDB-lite"/>
    </source>
</evidence>
<evidence type="ECO:0000259" key="2">
    <source>
        <dbReference type="Pfam" id="PF25888"/>
    </source>
</evidence>
<dbReference type="Pfam" id="PF25888">
    <property type="entry name" value="WHD_DnaB"/>
    <property type="match status" value="1"/>
</dbReference>
<accession>A0A0R1TQB5</accession>
<dbReference type="PATRIC" id="fig|1423724.4.peg.926"/>
<reference evidence="3 4" key="1">
    <citation type="journal article" date="2015" name="Genome Announc.">
        <title>Expanding the biotechnology potential of lactobacilli through comparative genomics of 213 strains and associated genera.</title>
        <authorList>
            <person name="Sun Z."/>
            <person name="Harris H.M."/>
            <person name="McCann A."/>
            <person name="Guo C."/>
            <person name="Argimon S."/>
            <person name="Zhang W."/>
            <person name="Yang X."/>
            <person name="Jeffery I.B."/>
            <person name="Cooney J.C."/>
            <person name="Kagawa T.F."/>
            <person name="Liu W."/>
            <person name="Song Y."/>
            <person name="Salvetti E."/>
            <person name="Wrobel A."/>
            <person name="Rasinkangas P."/>
            <person name="Parkhill J."/>
            <person name="Rea M.C."/>
            <person name="O'Sullivan O."/>
            <person name="Ritari J."/>
            <person name="Douillard F.P."/>
            <person name="Paul Ross R."/>
            <person name="Yang R."/>
            <person name="Briner A.E."/>
            <person name="Felis G.E."/>
            <person name="de Vos W.M."/>
            <person name="Barrangou R."/>
            <person name="Klaenhammer T.R."/>
            <person name="Caufield P.W."/>
            <person name="Cui Y."/>
            <person name="Zhang H."/>
            <person name="O'Toole P.W."/>
        </authorList>
    </citation>
    <scope>NUCLEOTIDE SEQUENCE [LARGE SCALE GENOMIC DNA]</scope>
    <source>
        <strain evidence="3 4">DSM 16634</strain>
    </source>
</reference>
<dbReference type="EMBL" id="AZFT01000053">
    <property type="protein sequence ID" value="KRL83628.1"/>
    <property type="molecule type" value="Genomic_DNA"/>
</dbReference>
<feature type="domain" description="Replicative helicase loading/DNA remodeling protein DnaB N-terminal winged helix" evidence="2">
    <location>
        <begin position="11"/>
        <end position="213"/>
    </location>
</feature>
<keyword evidence="4" id="KW-1185">Reference proteome</keyword>
<dbReference type="STRING" id="1423724.FC32_GL000886"/>
<gene>
    <name evidence="3" type="ORF">FC32_GL000886</name>
</gene>
<dbReference type="AlphaFoldDB" id="A0A0R1TQB5"/>
<comment type="caution">
    <text evidence="3">The sequence shown here is derived from an EMBL/GenBank/DDBJ whole genome shotgun (WGS) entry which is preliminary data.</text>
</comment>
<dbReference type="eggNOG" id="COG3611">
    <property type="taxonomic scope" value="Bacteria"/>
</dbReference>
<dbReference type="Proteomes" id="UP000051324">
    <property type="component" value="Unassembled WGS sequence"/>
</dbReference>
<feature type="region of interest" description="Disordered" evidence="1">
    <location>
        <begin position="424"/>
        <end position="449"/>
    </location>
</feature>
<evidence type="ECO:0000313" key="4">
    <source>
        <dbReference type="Proteomes" id="UP000051324"/>
    </source>
</evidence>
<organism evidence="3 4">
    <name type="scientific">Ligilactobacillus apodemi DSM 16634 = JCM 16172</name>
    <dbReference type="NCBI Taxonomy" id="1423724"/>
    <lineage>
        <taxon>Bacteria</taxon>
        <taxon>Bacillati</taxon>
        <taxon>Bacillota</taxon>
        <taxon>Bacilli</taxon>
        <taxon>Lactobacillales</taxon>
        <taxon>Lactobacillaceae</taxon>
        <taxon>Ligilactobacillus</taxon>
    </lineage>
</organism>
<dbReference type="InterPro" id="IPR058660">
    <property type="entry name" value="WHD_DnaB"/>
</dbReference>
<name>A0A0R1TQB5_9LACO</name>
<evidence type="ECO:0000313" key="3">
    <source>
        <dbReference type="EMBL" id="KRL83628.1"/>
    </source>
</evidence>
<sequence>MMALSGALKQMSPKDGYVVSSKAHIGSTEFKVVLKLYQPLMGVNAYGVYSILAVMASREPNLLERKMHKNLLDILGLGLRDFYDARIRLEALGLLRTFKQEDDLGRLFIYELQAPLSAPEFFQDDLLSILLCDFLGKERYEELQKEFIVAKFTHPQAKEITKSLLDVFTVGRESLLQAQETKKNISKTPKMIARVDFELDMETLQALVARSFVPDKELIRCEDTLKTIALLYGLDEPALLHLLEQALDVNTNQVDQEVLKKSAATQFSRQVQANPKKEADLVEKTEAVPAVEVKLSANDQTLANVCRAYLPLEFIEVLKQQKNSFVTNLEQYTVKNLVEKQVLPNAVINVLLHYYLIVQNNAVLESKVANRFTAAAAKLAEEKIQTPEEAMAYMRKANQQATAEKNKRQQTYYAKKRTVIQKETLPDWAKETESDKKDEAKENGLSKEKRAALNAEIDELFAELEKGESK</sequence>